<proteinExistence type="predicted"/>
<comment type="caution">
    <text evidence="1">The sequence shown here is derived from an EMBL/GenBank/DDBJ whole genome shotgun (WGS) entry which is preliminary data.</text>
</comment>
<name>A0A0F9FDZ8_9ZZZZ</name>
<organism evidence="1">
    <name type="scientific">marine sediment metagenome</name>
    <dbReference type="NCBI Taxonomy" id="412755"/>
    <lineage>
        <taxon>unclassified sequences</taxon>
        <taxon>metagenomes</taxon>
        <taxon>ecological metagenomes</taxon>
    </lineage>
</organism>
<protein>
    <recommendedName>
        <fullName evidence="2">Terminase large subunit gp17-like C-terminal domain-containing protein</fullName>
    </recommendedName>
</protein>
<dbReference type="EMBL" id="LAZR01021688">
    <property type="protein sequence ID" value="KKL84473.1"/>
    <property type="molecule type" value="Genomic_DNA"/>
</dbReference>
<sequence>DGICTGLVKPLGEFKTLNCPNWPLHALLFERFTNYHAFEQQMQGRIVPKEGNYFHLEDWEASIVDLPLLEYGSSAMEEFTDPAFGESGKGSDSALLVATWYMGEMHIIQLKAGKFGTTKQEVEAVKLHEDYGCISIHLEDNFAQMSRAYDRNSPIMQLRGMRLFYQKLLPGGIGNNGKAQRINHIQKPYRTRRIKLHRDCNQQEDFQKQFLNYRGIVKTGESWDILDVVATAYNYLSKKHGSGREGKLDQGGHGKRFG</sequence>
<reference evidence="1" key="1">
    <citation type="journal article" date="2015" name="Nature">
        <title>Complex archaea that bridge the gap between prokaryotes and eukaryotes.</title>
        <authorList>
            <person name="Spang A."/>
            <person name="Saw J.H."/>
            <person name="Jorgensen S.L."/>
            <person name="Zaremba-Niedzwiedzka K."/>
            <person name="Martijn J."/>
            <person name="Lind A.E."/>
            <person name="van Eijk R."/>
            <person name="Schleper C."/>
            <person name="Guy L."/>
            <person name="Ettema T.J."/>
        </authorList>
    </citation>
    <scope>NUCLEOTIDE SEQUENCE</scope>
</reference>
<evidence type="ECO:0008006" key="2">
    <source>
        <dbReference type="Google" id="ProtNLM"/>
    </source>
</evidence>
<dbReference type="AlphaFoldDB" id="A0A0F9FDZ8"/>
<gene>
    <name evidence="1" type="ORF">LCGC14_1964440</name>
</gene>
<accession>A0A0F9FDZ8</accession>
<feature type="non-terminal residue" evidence="1">
    <location>
        <position position="1"/>
    </location>
</feature>
<evidence type="ECO:0000313" key="1">
    <source>
        <dbReference type="EMBL" id="KKL84473.1"/>
    </source>
</evidence>